<evidence type="ECO:0000313" key="1">
    <source>
        <dbReference type="EMBL" id="PKF34118.1"/>
    </source>
</evidence>
<name>A0A2N0WGA6_9GAMM</name>
<sequence length="151" mass="16952">MSVFNRHIVNCPPFGKLKYGSAHWLGEVELDAFEGMYRVIVRAKRDGPTDAQIAAMTRLLSDVTTIKTLASKAMVNVFEDCELLPSDFGSDVYHIWQYLSPCEIEVSDENYCGGGDNRINIMIIFESPQHLDFFPAIVTIDGYFEECVSGT</sequence>
<comment type="caution">
    <text evidence="1">The sequence shown here is derived from an EMBL/GenBank/DDBJ whole genome shotgun (WGS) entry which is preliminary data.</text>
</comment>
<evidence type="ECO:0000313" key="2">
    <source>
        <dbReference type="Proteomes" id="UP000233553"/>
    </source>
</evidence>
<dbReference type="RefSeq" id="WP_101236385.1">
    <property type="nucleotide sequence ID" value="NZ_PISJ01000012.1"/>
</dbReference>
<accession>A0A2N0WGA6</accession>
<dbReference type="Proteomes" id="UP000233553">
    <property type="component" value="Unassembled WGS sequence"/>
</dbReference>
<dbReference type="EMBL" id="PISJ01000012">
    <property type="protein sequence ID" value="PKF34118.1"/>
    <property type="molecule type" value="Genomic_DNA"/>
</dbReference>
<reference evidence="1 2" key="1">
    <citation type="submission" date="2017-12" db="EMBL/GenBank/DDBJ databases">
        <title>Draft Genome sequences of multiple microbial strains isolated from spacecraft associated surfaces.</title>
        <authorList>
            <person name="Seuylemezian A."/>
            <person name="Vaishampayan P."/>
            <person name="Venkateswaran K."/>
        </authorList>
    </citation>
    <scope>NUCLEOTIDE SEQUENCE [LARGE SCALE GENOMIC DNA]</scope>
    <source>
        <strain evidence="1 2">2P01AA</strain>
    </source>
</reference>
<dbReference type="AlphaFoldDB" id="A0A2N0WGA6"/>
<protein>
    <submittedName>
        <fullName evidence="1">Uncharacterized protein</fullName>
    </submittedName>
</protein>
<proteinExistence type="predicted"/>
<gene>
    <name evidence="1" type="ORF">CW311_09770</name>
</gene>
<organism evidence="1 2">
    <name type="scientific">Acinetobacter proteolyticus</name>
    <dbReference type="NCBI Taxonomy" id="1776741"/>
    <lineage>
        <taxon>Bacteria</taxon>
        <taxon>Pseudomonadati</taxon>
        <taxon>Pseudomonadota</taxon>
        <taxon>Gammaproteobacteria</taxon>
        <taxon>Moraxellales</taxon>
        <taxon>Moraxellaceae</taxon>
        <taxon>Acinetobacter</taxon>
    </lineage>
</organism>